<gene>
    <name evidence="1" type="ORF">LCGC14_1621990</name>
</gene>
<organism evidence="1">
    <name type="scientific">marine sediment metagenome</name>
    <dbReference type="NCBI Taxonomy" id="412755"/>
    <lineage>
        <taxon>unclassified sequences</taxon>
        <taxon>metagenomes</taxon>
        <taxon>ecological metagenomes</taxon>
    </lineage>
</organism>
<proteinExistence type="predicted"/>
<reference evidence="1" key="1">
    <citation type="journal article" date="2015" name="Nature">
        <title>Complex archaea that bridge the gap between prokaryotes and eukaryotes.</title>
        <authorList>
            <person name="Spang A."/>
            <person name="Saw J.H."/>
            <person name="Jorgensen S.L."/>
            <person name="Zaremba-Niedzwiedzka K."/>
            <person name="Martijn J."/>
            <person name="Lind A.E."/>
            <person name="van Eijk R."/>
            <person name="Schleper C."/>
            <person name="Guy L."/>
            <person name="Ettema T.J."/>
        </authorList>
    </citation>
    <scope>NUCLEOTIDE SEQUENCE</scope>
</reference>
<accession>A0A0F9L577</accession>
<comment type="caution">
    <text evidence="1">The sequence shown here is derived from an EMBL/GenBank/DDBJ whole genome shotgun (WGS) entry which is preliminary data.</text>
</comment>
<name>A0A0F9L577_9ZZZZ</name>
<dbReference type="AlphaFoldDB" id="A0A0F9L577"/>
<evidence type="ECO:0000313" key="1">
    <source>
        <dbReference type="EMBL" id="KKM22760.1"/>
    </source>
</evidence>
<protein>
    <submittedName>
        <fullName evidence="1">Uncharacterized protein</fullName>
    </submittedName>
</protein>
<dbReference type="EMBL" id="LAZR01013264">
    <property type="protein sequence ID" value="KKM22760.1"/>
    <property type="molecule type" value="Genomic_DNA"/>
</dbReference>
<sequence length="102" mass="11320">MNDTELTERAAGILGLTEQQLGVDLYWRSSHFNIRKADFDPLNLWRDAGLLMEKIRGMPKNVQFDFCYALIKDVPEGGEAILALTPRAITIAAIEAAKGEKG</sequence>